<dbReference type="AlphaFoldDB" id="A0A0K3APA5"/>
<protein>
    <submittedName>
        <fullName evidence="2">Uncharacterized protein</fullName>
    </submittedName>
</protein>
<organism evidence="2 3">
    <name type="scientific">Babesia microti (strain RI)</name>
    <dbReference type="NCBI Taxonomy" id="1133968"/>
    <lineage>
        <taxon>Eukaryota</taxon>
        <taxon>Sar</taxon>
        <taxon>Alveolata</taxon>
        <taxon>Apicomplexa</taxon>
        <taxon>Aconoidasida</taxon>
        <taxon>Piroplasmida</taxon>
        <taxon>Babesiidae</taxon>
        <taxon>Babesia</taxon>
    </lineage>
</organism>
<dbReference type="KEGG" id="bmic:BMR1_03g04475"/>
<accession>A0A0K3APA5</accession>
<evidence type="ECO:0000256" key="1">
    <source>
        <dbReference type="SAM" id="Phobius"/>
    </source>
</evidence>
<sequence length="372" mass="42983">MFTRAQVRSPEFIRFFSTGAHTSQLKIKLNETLNIKITISSLTPYENAKVLSVNGKNQVNDWENDTKRINLDIKANRYDFIGLGIGPLDLKLIEDISRVDSSNRTKTSKNRMAVATFGHFLPIIEQINSLQLSFGDIGRNKICEMCSFGEATRESPRELFYFFHHIAITRNRDRSIKNWSAAIKDTMPTFYSAIVTGNANYIAYNIHKLLKYRSFPNVNNCGAVYNILLIVEQPSFYTVSEILENNLQQWLDNNVVFDEEIKKLTRTRAAGWYFFFAYGVIAPIIVASLTSAYILVTTVRNYKKDGIVSISGRIDQINHSEKIDQDALVINAEYLRDTRCKAFSRKERREREVIWDYPYKSLFKQSRSLERD</sequence>
<dbReference type="EMBL" id="LN871598">
    <property type="protein sequence ID" value="CTQ41494.1"/>
    <property type="molecule type" value="Genomic_DNA"/>
</dbReference>
<keyword evidence="1" id="KW-0472">Membrane</keyword>
<feature type="transmembrane region" description="Helical" evidence="1">
    <location>
        <begin position="272"/>
        <end position="296"/>
    </location>
</feature>
<keyword evidence="3" id="KW-1185">Reference proteome</keyword>
<proteinExistence type="predicted"/>
<reference evidence="2 3" key="2">
    <citation type="journal article" date="2013" name="PLoS ONE">
        <title>Whole genome mapping and re-organization of the nuclear and mitochondrial genomes of Babesia microti isolates.</title>
        <authorList>
            <person name="Cornillot E."/>
            <person name="Dassouli A."/>
            <person name="Garg A."/>
            <person name="Pachikara N."/>
            <person name="Randazzo S."/>
            <person name="Depoix D."/>
            <person name="Carcy B."/>
            <person name="Delbecq S."/>
            <person name="Frutos R."/>
            <person name="Silva J.C."/>
            <person name="Sutton R."/>
            <person name="Krause P.J."/>
            <person name="Mamoun C.B."/>
        </authorList>
    </citation>
    <scope>NUCLEOTIDE SEQUENCE [LARGE SCALE GENOMIC DNA]</scope>
    <source>
        <strain evidence="2 3">RI</strain>
    </source>
</reference>
<dbReference type="RefSeq" id="XP_012649505.1">
    <property type="nucleotide sequence ID" value="XM_012794051.1"/>
</dbReference>
<keyword evidence="1" id="KW-0812">Transmembrane</keyword>
<reference evidence="2 3" key="3">
    <citation type="journal article" date="2016" name="Sci. Rep.">
        <title>Genome-wide diversity and gene expression profiling of Babesia microti isolates identify polymorphic genes that mediate host-pathogen interactions.</title>
        <authorList>
            <person name="Silva J.C."/>
            <person name="Cornillot E."/>
            <person name="McCracken C."/>
            <person name="Usmani-Brown S."/>
            <person name="Dwivedi A."/>
            <person name="Ifeonu O.O."/>
            <person name="Crabtree J."/>
            <person name="Gotia H.T."/>
            <person name="Virji A.Z."/>
            <person name="Reynes C."/>
            <person name="Colinge J."/>
            <person name="Kumar V."/>
            <person name="Lawres L."/>
            <person name="Pazzi J.E."/>
            <person name="Pablo J.V."/>
            <person name="Hung C."/>
            <person name="Brancato J."/>
            <person name="Kumari P."/>
            <person name="Orvis J."/>
            <person name="Tretina K."/>
            <person name="Chibucos M."/>
            <person name="Ott S."/>
            <person name="Sadzewicz L."/>
            <person name="Sengamalay N."/>
            <person name="Shetty A.C."/>
            <person name="Su Q."/>
            <person name="Tallon L."/>
            <person name="Fraser C.M."/>
            <person name="Frutos R."/>
            <person name="Molina D.M."/>
            <person name="Krause P.J."/>
            <person name="Ben Mamoun C."/>
        </authorList>
    </citation>
    <scope>NUCLEOTIDE SEQUENCE [LARGE SCALE GENOMIC DNA]</scope>
    <source>
        <strain evidence="2 3">RI</strain>
    </source>
</reference>
<keyword evidence="1" id="KW-1133">Transmembrane helix</keyword>
<reference evidence="2 3" key="1">
    <citation type="journal article" date="2012" name="Nucleic Acids Res.">
        <title>Sequencing of the smallest Apicomplexan genome from the human pathogen Babesia microti.</title>
        <authorList>
            <person name="Cornillot E."/>
            <person name="Hadj-Kaddour K."/>
            <person name="Dassouli A."/>
            <person name="Noel B."/>
            <person name="Ranwez V."/>
            <person name="Vacherie B."/>
            <person name="Augagneur Y."/>
            <person name="Bres V."/>
            <person name="Duclos A."/>
            <person name="Randazzo S."/>
            <person name="Carcy B."/>
            <person name="Debierre-Grockiego F."/>
            <person name="Delbecq S."/>
            <person name="Moubri-Menage K."/>
            <person name="Shams-Eldin H."/>
            <person name="Usmani-Brown S."/>
            <person name="Bringaud F."/>
            <person name="Wincker P."/>
            <person name="Vivares C.P."/>
            <person name="Schwarz R.T."/>
            <person name="Schetters T.P."/>
            <person name="Krause P.J."/>
            <person name="Gorenflot A."/>
            <person name="Berry V."/>
            <person name="Barbe V."/>
            <person name="Ben Mamoun C."/>
        </authorList>
    </citation>
    <scope>NUCLEOTIDE SEQUENCE [LARGE SCALE GENOMIC DNA]</scope>
    <source>
        <strain evidence="2 3">RI</strain>
    </source>
</reference>
<name>A0A0K3APA5_BABMR</name>
<dbReference type="Proteomes" id="UP000002899">
    <property type="component" value="Chromosome III"/>
</dbReference>
<dbReference type="GeneID" id="24425542"/>
<dbReference type="VEuPathDB" id="PiroplasmaDB:BMR1_03g04475"/>
<evidence type="ECO:0000313" key="3">
    <source>
        <dbReference type="Proteomes" id="UP000002899"/>
    </source>
</evidence>
<evidence type="ECO:0000313" key="2">
    <source>
        <dbReference type="EMBL" id="CTQ41494.1"/>
    </source>
</evidence>